<reference evidence="2 3" key="1">
    <citation type="submission" date="2020-03" db="EMBL/GenBank/DDBJ databases">
        <title>Genomic Encyclopedia of Type Strains, Phase IV (KMG-IV): sequencing the most valuable type-strain genomes for metagenomic binning, comparative biology and taxonomic classification.</title>
        <authorList>
            <person name="Goeker M."/>
        </authorList>
    </citation>
    <scope>NUCLEOTIDE SEQUENCE [LARGE SCALE GENOMIC DNA]</scope>
    <source>
        <strain evidence="2 3">DSM 27651</strain>
    </source>
</reference>
<evidence type="ECO:0000313" key="2">
    <source>
        <dbReference type="EMBL" id="NJC32756.1"/>
    </source>
</evidence>
<dbReference type="EMBL" id="JAATJE010000001">
    <property type="protein sequence ID" value="NJC32756.1"/>
    <property type="molecule type" value="Genomic_DNA"/>
</dbReference>
<evidence type="ECO:0000256" key="1">
    <source>
        <dbReference type="SAM" id="MobiDB-lite"/>
    </source>
</evidence>
<feature type="region of interest" description="Disordered" evidence="1">
    <location>
        <begin position="167"/>
        <end position="271"/>
    </location>
</feature>
<sequence length="285" mass="30191">MVAPAAEPDPGRSRLRPIRHRCPQVRSRRALHPHRSRRPAVRRPAPARDRDRCPGRSAPDWDPTLSAAACCPKVALHPAARRQSARARATLPCPPDPIRCQASNPPTAAARAYPPKLADPTRCQASNPPMAAARAYRPYPAGPARCRASSPTMAAAAHRRACPIPSAAAPALSPRPPAAAAGSVPARPAGAGPCRQGSPRFRPEGPAGRSFPAARRRLRHRAWGRRAAAPGRSARPPPAVPRPRPCRAETAVGAAHPRARRAGCPSTCRQAPASTRPCLFPLTGL</sequence>
<comment type="caution">
    <text evidence="2">The sequence shown here is derived from an EMBL/GenBank/DDBJ whole genome shotgun (WGS) entry which is preliminary data.</text>
</comment>
<feature type="compositionally biased region" description="Basic residues" evidence="1">
    <location>
        <begin position="214"/>
        <end position="224"/>
    </location>
</feature>
<accession>A0ABX0XHF1</accession>
<protein>
    <submittedName>
        <fullName evidence="2">Uncharacterized protein</fullName>
    </submittedName>
</protein>
<feature type="region of interest" description="Disordered" evidence="1">
    <location>
        <begin position="1"/>
        <end position="60"/>
    </location>
</feature>
<evidence type="ECO:0000313" key="3">
    <source>
        <dbReference type="Proteomes" id="UP000734218"/>
    </source>
</evidence>
<keyword evidence="3" id="KW-1185">Reference proteome</keyword>
<gene>
    <name evidence="2" type="ORF">GGR88_000230</name>
</gene>
<organism evidence="2 3">
    <name type="scientific">Sphingomonas jejuensis</name>
    <dbReference type="NCBI Taxonomy" id="904715"/>
    <lineage>
        <taxon>Bacteria</taxon>
        <taxon>Pseudomonadati</taxon>
        <taxon>Pseudomonadota</taxon>
        <taxon>Alphaproteobacteria</taxon>
        <taxon>Sphingomonadales</taxon>
        <taxon>Sphingomonadaceae</taxon>
        <taxon>Sphingomonas</taxon>
    </lineage>
</organism>
<proteinExistence type="predicted"/>
<name>A0ABX0XHF1_9SPHN</name>
<feature type="compositionally biased region" description="Low complexity" evidence="1">
    <location>
        <begin position="225"/>
        <end position="234"/>
    </location>
</feature>
<dbReference type="Proteomes" id="UP000734218">
    <property type="component" value="Unassembled WGS sequence"/>
</dbReference>
<feature type="compositionally biased region" description="Basic residues" evidence="1">
    <location>
        <begin position="13"/>
        <end position="41"/>
    </location>
</feature>
<feature type="compositionally biased region" description="Low complexity" evidence="1">
    <location>
        <begin position="167"/>
        <end position="193"/>
    </location>
</feature>